<feature type="compositionally biased region" description="Acidic residues" evidence="1">
    <location>
        <begin position="76"/>
        <end position="88"/>
    </location>
</feature>
<evidence type="ECO:0000256" key="1">
    <source>
        <dbReference type="SAM" id="MobiDB-lite"/>
    </source>
</evidence>
<accession>A0ABD1SYJ7</accession>
<feature type="compositionally biased region" description="Polar residues" evidence="1">
    <location>
        <begin position="27"/>
        <end position="38"/>
    </location>
</feature>
<dbReference type="AlphaFoldDB" id="A0ABD1SYJ7"/>
<dbReference type="Proteomes" id="UP001604336">
    <property type="component" value="Unassembled WGS sequence"/>
</dbReference>
<feature type="region of interest" description="Disordered" evidence="1">
    <location>
        <begin position="1"/>
        <end position="40"/>
    </location>
</feature>
<sequence length="200" mass="22947">MGCGISRFHLHGEDDDKSDELPKTECSVMSNPGSTHSLLKNGDKIENQIHAKEAFLDKEVNEMDNIDENKGRLIDNDEEADEDEDEDERDGRRISNFDGWVGSPSFREYCVDCKSQDSFKGSEGVEERETKIHAEDKITLSNEEAAMEKRRGRRFTKVFPINRSGVRNFLNVSTCYNPNVSSHTKSSEKKLLYNKFMREQ</sequence>
<comment type="caution">
    <text evidence="2">The sequence shown here is derived from an EMBL/GenBank/DDBJ whole genome shotgun (WGS) entry which is preliminary data.</text>
</comment>
<protein>
    <submittedName>
        <fullName evidence="2">Uncharacterized protein</fullName>
    </submittedName>
</protein>
<feature type="region of interest" description="Disordered" evidence="1">
    <location>
        <begin position="59"/>
        <end position="103"/>
    </location>
</feature>
<feature type="compositionally biased region" description="Basic and acidic residues" evidence="1">
    <location>
        <begin position="59"/>
        <end position="75"/>
    </location>
</feature>
<gene>
    <name evidence="2" type="ORF">Adt_21099</name>
</gene>
<feature type="compositionally biased region" description="Basic and acidic residues" evidence="1">
    <location>
        <begin position="10"/>
        <end position="23"/>
    </location>
</feature>
<evidence type="ECO:0000313" key="3">
    <source>
        <dbReference type="Proteomes" id="UP001604336"/>
    </source>
</evidence>
<dbReference type="EMBL" id="JBFOLK010000006">
    <property type="protein sequence ID" value="KAL2505478.1"/>
    <property type="molecule type" value="Genomic_DNA"/>
</dbReference>
<reference evidence="3" key="1">
    <citation type="submission" date="2024-07" db="EMBL/GenBank/DDBJ databases">
        <title>Two chromosome-level genome assemblies of Korean endemic species Abeliophyllum distichum and Forsythia ovata (Oleaceae).</title>
        <authorList>
            <person name="Jang H."/>
        </authorList>
    </citation>
    <scope>NUCLEOTIDE SEQUENCE [LARGE SCALE GENOMIC DNA]</scope>
</reference>
<name>A0ABD1SYJ7_9LAMI</name>
<organism evidence="2 3">
    <name type="scientific">Abeliophyllum distichum</name>
    <dbReference type="NCBI Taxonomy" id="126358"/>
    <lineage>
        <taxon>Eukaryota</taxon>
        <taxon>Viridiplantae</taxon>
        <taxon>Streptophyta</taxon>
        <taxon>Embryophyta</taxon>
        <taxon>Tracheophyta</taxon>
        <taxon>Spermatophyta</taxon>
        <taxon>Magnoliopsida</taxon>
        <taxon>eudicotyledons</taxon>
        <taxon>Gunneridae</taxon>
        <taxon>Pentapetalae</taxon>
        <taxon>asterids</taxon>
        <taxon>lamiids</taxon>
        <taxon>Lamiales</taxon>
        <taxon>Oleaceae</taxon>
        <taxon>Forsythieae</taxon>
        <taxon>Abeliophyllum</taxon>
    </lineage>
</organism>
<keyword evidence="3" id="KW-1185">Reference proteome</keyword>
<proteinExistence type="predicted"/>
<evidence type="ECO:0000313" key="2">
    <source>
        <dbReference type="EMBL" id="KAL2505478.1"/>
    </source>
</evidence>